<sequence>MAAATMGKVQVGKPAPPFTNTAVVDGRFKEVSLSSYTESNHWLILVPTEIKAFSARLEEFLYSRSCAVVFASTDSEHCLKAWNATSEMEGGLGGVHLPLISDCTQKLCRDYGVLIEEEGVAQRALFIIDPKGRIRSITVNDADVGRSVDETQRVLDALVFKDEFGEGCPVDWKKGEKGINTHVPVEGKIEVPPEVVKKSWGDWARPKLQRAWSGASQRSIGSSMTQTGPQPPRLPTIDTGAYGVGGPGQQRDGSVISIPGKSGSLSGSLTPLSANYQAAMANAAVLRSGEHSPSQASLISPTSAARPMSGSFSGNVNGQGVDHALLRQQMENIEAQLQKHDIGHLLLTMASIASQFFSRPWIVVTVSILLRLALIVYGRWQDANSPIKYTDIDYLVFTDAARFVARGRSPYDRATYRYTPLLAWLLYPTAWGGWWFEFGKVFFAVGDVVTGWLIYAILRGRWKGLSGESSMKFASIWLLNPMVANISTRGSSEGLIAVIVVALLWAALSRRFVLAGVLLGLGVHVKIYPFIYAASIWWYYSPKNLGSLERRSMKPYGTGIEQQVVNFFNRPRMLLFGLSSVTFMGLNFVMLHKYGTPFLRHTFTYHFTRIDHRHNFSTYNTVLHLNSAYPDLAPGVPLESLAFLPQIFLAVLILPYLLGEADLPSTMLAQTFAFVTFNKVCTSQYFLWYMLFLPLYLPESSLLRRPRLGITALVLWVLGQAAWLQQGYELEFLGKSTFAPGLWLASSAFFLINCWILGIMVTDIRSPQSSQSSNQARKDR</sequence>
<name>A0A9W7SN25_9PEZI</name>
<feature type="domain" description="Thioredoxin" evidence="17">
    <location>
        <begin position="9"/>
        <end position="160"/>
    </location>
</feature>
<feature type="transmembrane region" description="Helical" evidence="16">
    <location>
        <begin position="738"/>
        <end position="761"/>
    </location>
</feature>
<keyword evidence="19" id="KW-1185">Reference proteome</keyword>
<feature type="transmembrane region" description="Helical" evidence="16">
    <location>
        <begin position="671"/>
        <end position="696"/>
    </location>
</feature>
<dbReference type="InterPro" id="IPR000866">
    <property type="entry name" value="AhpC/TSA"/>
</dbReference>
<keyword evidence="7" id="KW-0808">Transferase</keyword>
<proteinExistence type="inferred from homology"/>
<keyword evidence="6" id="KW-0328">Glycosyltransferase</keyword>
<dbReference type="CDD" id="cd03015">
    <property type="entry name" value="PRX_Typ2cys"/>
    <property type="match status" value="1"/>
</dbReference>
<dbReference type="AlphaFoldDB" id="A0A9W7SN25"/>
<evidence type="ECO:0000256" key="4">
    <source>
        <dbReference type="ARBA" id="ARBA00013797"/>
    </source>
</evidence>
<evidence type="ECO:0000256" key="10">
    <source>
        <dbReference type="ARBA" id="ARBA00022989"/>
    </source>
</evidence>
<evidence type="ECO:0000256" key="11">
    <source>
        <dbReference type="ARBA" id="ARBA00023136"/>
    </source>
</evidence>
<dbReference type="EMBL" id="RIBY02002090">
    <property type="protein sequence ID" value="KAH9825616.1"/>
    <property type="molecule type" value="Genomic_DNA"/>
</dbReference>
<feature type="transmembrane region" description="Helical" evidence="16">
    <location>
        <begin position="494"/>
        <end position="510"/>
    </location>
</feature>
<evidence type="ECO:0000256" key="15">
    <source>
        <dbReference type="SAM" id="MobiDB-lite"/>
    </source>
</evidence>
<evidence type="ECO:0000256" key="6">
    <source>
        <dbReference type="ARBA" id="ARBA00022676"/>
    </source>
</evidence>
<keyword evidence="9" id="KW-0256">Endoplasmic reticulum</keyword>
<feature type="region of interest" description="Disordered" evidence="15">
    <location>
        <begin position="214"/>
        <end position="233"/>
    </location>
</feature>
<dbReference type="GO" id="GO:0016491">
    <property type="term" value="F:oxidoreductase activity"/>
    <property type="evidence" value="ECO:0007669"/>
    <property type="project" value="InterPro"/>
</dbReference>
<evidence type="ECO:0000256" key="13">
    <source>
        <dbReference type="ARBA" id="ARBA00030167"/>
    </source>
</evidence>
<dbReference type="InterPro" id="IPR036249">
    <property type="entry name" value="Thioredoxin-like_sf"/>
</dbReference>
<feature type="transmembrane region" description="Helical" evidence="16">
    <location>
        <begin position="416"/>
        <end position="435"/>
    </location>
</feature>
<evidence type="ECO:0000313" key="18">
    <source>
        <dbReference type="EMBL" id="KAH9825616.1"/>
    </source>
</evidence>
<gene>
    <name evidence="18" type="ORF">Tdes44962_MAKER04058</name>
</gene>
<dbReference type="SUPFAM" id="SSF52833">
    <property type="entry name" value="Thioredoxin-like"/>
    <property type="match status" value="1"/>
</dbReference>
<dbReference type="GO" id="GO:0005789">
    <property type="term" value="C:endoplasmic reticulum membrane"/>
    <property type="evidence" value="ECO:0007669"/>
    <property type="project" value="UniProtKB-SubCell"/>
</dbReference>
<comment type="similarity">
    <text evidence="3">Belongs to the PIGM family.</text>
</comment>
<dbReference type="InterPro" id="IPR013766">
    <property type="entry name" value="Thioredoxin_domain"/>
</dbReference>
<comment type="pathway">
    <text evidence="2">Glycolipid biosynthesis; glycosylphosphatidylinositol-anchor biosynthesis.</text>
</comment>
<keyword evidence="11 16" id="KW-0472">Membrane</keyword>
<dbReference type="GO" id="GO:0051751">
    <property type="term" value="F:alpha-1,4-mannosyltransferase activity"/>
    <property type="evidence" value="ECO:0007669"/>
    <property type="project" value="InterPro"/>
</dbReference>
<organism evidence="18 19">
    <name type="scientific">Teratosphaeria destructans</name>
    <dbReference type="NCBI Taxonomy" id="418781"/>
    <lineage>
        <taxon>Eukaryota</taxon>
        <taxon>Fungi</taxon>
        <taxon>Dikarya</taxon>
        <taxon>Ascomycota</taxon>
        <taxon>Pezizomycotina</taxon>
        <taxon>Dothideomycetes</taxon>
        <taxon>Dothideomycetidae</taxon>
        <taxon>Mycosphaerellales</taxon>
        <taxon>Teratosphaeriaceae</taxon>
        <taxon>Teratosphaeria</taxon>
    </lineage>
</organism>
<feature type="transmembrane region" description="Helical" evidence="16">
    <location>
        <begin position="517"/>
        <end position="540"/>
    </location>
</feature>
<feature type="compositionally biased region" description="Polar residues" evidence="15">
    <location>
        <begin position="214"/>
        <end position="228"/>
    </location>
</feature>
<evidence type="ECO:0000256" key="3">
    <source>
        <dbReference type="ARBA" id="ARBA00011071"/>
    </source>
</evidence>
<dbReference type="InterPro" id="IPR007704">
    <property type="entry name" value="PIG-M"/>
</dbReference>
<dbReference type="PANTHER" id="PTHR12886">
    <property type="entry name" value="PIG-M MANNOSYLTRANSFERASE"/>
    <property type="match status" value="1"/>
</dbReference>
<feature type="transmembrane region" description="Helical" evidence="16">
    <location>
        <begin position="361"/>
        <end position="380"/>
    </location>
</feature>
<dbReference type="Gene3D" id="3.40.30.10">
    <property type="entry name" value="Glutaredoxin"/>
    <property type="match status" value="1"/>
</dbReference>
<evidence type="ECO:0000256" key="12">
    <source>
        <dbReference type="ARBA" id="ARBA00025399"/>
    </source>
</evidence>
<dbReference type="GO" id="GO:0016209">
    <property type="term" value="F:antioxidant activity"/>
    <property type="evidence" value="ECO:0007669"/>
    <property type="project" value="InterPro"/>
</dbReference>
<evidence type="ECO:0000256" key="14">
    <source>
        <dbReference type="ARBA" id="ARBA00032997"/>
    </source>
</evidence>
<dbReference type="GO" id="GO:0006506">
    <property type="term" value="P:GPI anchor biosynthetic process"/>
    <property type="evidence" value="ECO:0007669"/>
    <property type="project" value="UniProtKB-KW"/>
</dbReference>
<dbReference type="PROSITE" id="PS51352">
    <property type="entry name" value="THIOREDOXIN_2"/>
    <property type="match status" value="1"/>
</dbReference>
<keyword evidence="10 16" id="KW-1133">Transmembrane helix</keyword>
<dbReference type="OrthoDB" id="1741594at2759"/>
<comment type="caution">
    <text evidence="18">The sequence shown here is derived from an EMBL/GenBank/DDBJ whole genome shotgun (WGS) entry which is preliminary data.</text>
</comment>
<protein>
    <recommendedName>
        <fullName evidence="4">GPI mannosyltransferase 1</fullName>
    </recommendedName>
    <alternativeName>
        <fullName evidence="14">GPI mannosyltransferase I</fullName>
    </alternativeName>
    <alternativeName>
        <fullName evidence="13">Glycosylphosphatidylinositol-anchor biosynthesis protein 14</fullName>
    </alternativeName>
</protein>
<evidence type="ECO:0000256" key="5">
    <source>
        <dbReference type="ARBA" id="ARBA00022502"/>
    </source>
</evidence>
<dbReference type="GO" id="GO:0004376">
    <property type="term" value="F:GPI mannosyltransferase activity"/>
    <property type="evidence" value="ECO:0007669"/>
    <property type="project" value="InterPro"/>
</dbReference>
<evidence type="ECO:0000256" key="2">
    <source>
        <dbReference type="ARBA" id="ARBA00004687"/>
    </source>
</evidence>
<keyword evidence="5" id="KW-0337">GPI-anchor biosynthesis</keyword>
<dbReference type="Proteomes" id="UP001138500">
    <property type="component" value="Unassembled WGS sequence"/>
</dbReference>
<evidence type="ECO:0000256" key="7">
    <source>
        <dbReference type="ARBA" id="ARBA00022679"/>
    </source>
</evidence>
<evidence type="ECO:0000256" key="1">
    <source>
        <dbReference type="ARBA" id="ARBA00004477"/>
    </source>
</evidence>
<keyword evidence="8 16" id="KW-0812">Transmembrane</keyword>
<dbReference type="PANTHER" id="PTHR12886:SF0">
    <property type="entry name" value="GPI MANNOSYLTRANSFERASE 1"/>
    <property type="match status" value="1"/>
</dbReference>
<dbReference type="Pfam" id="PF05007">
    <property type="entry name" value="Mannosyl_trans"/>
    <property type="match status" value="1"/>
</dbReference>
<dbReference type="Pfam" id="PF00578">
    <property type="entry name" value="AhpC-TSA"/>
    <property type="match status" value="1"/>
</dbReference>
<accession>A0A9W7SN25</accession>
<evidence type="ECO:0000256" key="8">
    <source>
        <dbReference type="ARBA" id="ARBA00022692"/>
    </source>
</evidence>
<evidence type="ECO:0000256" key="9">
    <source>
        <dbReference type="ARBA" id="ARBA00022824"/>
    </source>
</evidence>
<comment type="subcellular location">
    <subcellularLocation>
        <location evidence="1">Endoplasmic reticulum membrane</location>
        <topology evidence="1">Multi-pass membrane protein</topology>
    </subcellularLocation>
</comment>
<evidence type="ECO:0000313" key="19">
    <source>
        <dbReference type="Proteomes" id="UP001138500"/>
    </source>
</evidence>
<feature type="transmembrane region" description="Helical" evidence="16">
    <location>
        <begin position="573"/>
        <end position="591"/>
    </location>
</feature>
<reference evidence="18 19" key="2">
    <citation type="journal article" date="2021" name="Curr. Genet.">
        <title>Genetic response to nitrogen starvation in the aggressive Eucalyptus foliar pathogen Teratosphaeria destructans.</title>
        <authorList>
            <person name="Havenga M."/>
            <person name="Wingfield B.D."/>
            <person name="Wingfield M.J."/>
            <person name="Dreyer L.L."/>
            <person name="Roets F."/>
            <person name="Aylward J."/>
        </authorList>
    </citation>
    <scope>NUCLEOTIDE SEQUENCE [LARGE SCALE GENOMIC DNA]</scope>
    <source>
        <strain evidence="18">CMW44962</strain>
    </source>
</reference>
<feature type="transmembrane region" description="Helical" evidence="16">
    <location>
        <begin position="641"/>
        <end position="659"/>
    </location>
</feature>
<comment type="function">
    <text evidence="12">Mannosyltransferase involved in glycosylphosphatidylinositol-anchor biosynthesis. Transfers the first alpha-1,4-mannose to GlcN-acyl-PI during GPI precursor assembly. Required for cell wall integrity.</text>
</comment>
<evidence type="ECO:0000256" key="16">
    <source>
        <dbReference type="SAM" id="Phobius"/>
    </source>
</evidence>
<dbReference type="GO" id="GO:1990529">
    <property type="term" value="C:glycosylphosphatidylinositol-mannosyltransferase I complex"/>
    <property type="evidence" value="ECO:0007669"/>
    <property type="project" value="TreeGrafter"/>
</dbReference>
<feature type="transmembrane region" description="Helical" evidence="16">
    <location>
        <begin position="708"/>
        <end position="726"/>
    </location>
</feature>
<evidence type="ECO:0000259" key="17">
    <source>
        <dbReference type="PROSITE" id="PS51352"/>
    </source>
</evidence>
<reference evidence="18 19" key="1">
    <citation type="journal article" date="2018" name="IMA Fungus">
        <title>IMA Genome-F 10: Nine draft genome sequences of Claviceps purpurea s.lat., including C. arundinis, C. humidiphila, and C. cf. spartinae, pseudomolecules for the pitch canker pathogen Fusarium circinatum, draft genome of Davidsoniella eucalypti, Grosmannia galeiformis, Quambalaria eucalypti, and Teratosphaeria destructans.</title>
        <authorList>
            <person name="Wingfield B.D."/>
            <person name="Liu M."/>
            <person name="Nguyen H.D."/>
            <person name="Lane F.A."/>
            <person name="Morgan S.W."/>
            <person name="De Vos L."/>
            <person name="Wilken P.M."/>
            <person name="Duong T.A."/>
            <person name="Aylward J."/>
            <person name="Coetzee M.P."/>
            <person name="Dadej K."/>
            <person name="De Beer Z.W."/>
            <person name="Findlay W."/>
            <person name="Havenga M."/>
            <person name="Kolarik M."/>
            <person name="Menzies J.G."/>
            <person name="Naidoo K."/>
            <person name="Pochopski O."/>
            <person name="Shoukouhi P."/>
            <person name="Santana Q.C."/>
            <person name="Seifert K.A."/>
            <person name="Soal N."/>
            <person name="Steenkamp E.T."/>
            <person name="Tatham C.T."/>
            <person name="van der Nest M.A."/>
            <person name="Wingfield M.J."/>
        </authorList>
    </citation>
    <scope>NUCLEOTIDE SEQUENCE [LARGE SCALE GENOMIC DNA]</scope>
    <source>
        <strain evidence="18">CMW44962</strain>
    </source>
</reference>